<dbReference type="HAMAP" id="MF_00004">
    <property type="entry name" value="Aden_phosphoribosyltr"/>
    <property type="match status" value="1"/>
</dbReference>
<dbReference type="GO" id="GO:0006168">
    <property type="term" value="P:adenine salvage"/>
    <property type="evidence" value="ECO:0007669"/>
    <property type="project" value="InterPro"/>
</dbReference>
<comment type="subcellular location">
    <subcellularLocation>
        <location evidence="3 12">Cytoplasm</location>
    </subcellularLocation>
</comment>
<evidence type="ECO:0000256" key="4">
    <source>
        <dbReference type="ARBA" id="ARBA00004659"/>
    </source>
</evidence>
<dbReference type="InterPro" id="IPR005764">
    <property type="entry name" value="Ade_phspho_trans"/>
</dbReference>
<name>A0A0C1YP00_9CYAN</name>
<evidence type="ECO:0000256" key="5">
    <source>
        <dbReference type="ARBA" id="ARBA00008391"/>
    </source>
</evidence>
<dbReference type="GO" id="GO:0003999">
    <property type="term" value="F:adenine phosphoribosyltransferase activity"/>
    <property type="evidence" value="ECO:0007669"/>
    <property type="project" value="UniProtKB-UniRule"/>
</dbReference>
<proteinExistence type="inferred from homology"/>
<keyword evidence="11 12" id="KW-0660">Purine salvage</keyword>
<keyword evidence="8 12" id="KW-0963">Cytoplasm</keyword>
<dbReference type="GO" id="GO:0016208">
    <property type="term" value="F:AMP binding"/>
    <property type="evidence" value="ECO:0007669"/>
    <property type="project" value="TreeGrafter"/>
</dbReference>
<dbReference type="GO" id="GO:0005737">
    <property type="term" value="C:cytoplasm"/>
    <property type="evidence" value="ECO:0007669"/>
    <property type="project" value="UniProtKB-SubCell"/>
</dbReference>
<evidence type="ECO:0000256" key="1">
    <source>
        <dbReference type="ARBA" id="ARBA00000868"/>
    </source>
</evidence>
<evidence type="ECO:0000256" key="3">
    <source>
        <dbReference type="ARBA" id="ARBA00004496"/>
    </source>
</evidence>
<comment type="subunit">
    <text evidence="6 12">Homodimer.</text>
</comment>
<comment type="catalytic activity">
    <reaction evidence="1 12">
        <text>AMP + diphosphate = 5-phospho-alpha-D-ribose 1-diphosphate + adenine</text>
        <dbReference type="Rhea" id="RHEA:16609"/>
        <dbReference type="ChEBI" id="CHEBI:16708"/>
        <dbReference type="ChEBI" id="CHEBI:33019"/>
        <dbReference type="ChEBI" id="CHEBI:58017"/>
        <dbReference type="ChEBI" id="CHEBI:456215"/>
        <dbReference type="EC" id="2.4.2.7"/>
    </reaction>
</comment>
<dbReference type="NCBIfam" id="NF002636">
    <property type="entry name" value="PRK02304.1-5"/>
    <property type="match status" value="1"/>
</dbReference>
<evidence type="ECO:0000256" key="12">
    <source>
        <dbReference type="HAMAP-Rule" id="MF_00004"/>
    </source>
</evidence>
<dbReference type="EMBL" id="JTHE02000002">
    <property type="protein sequence ID" value="NEV65808.1"/>
    <property type="molecule type" value="Genomic_DNA"/>
</dbReference>
<dbReference type="NCBIfam" id="NF002634">
    <property type="entry name" value="PRK02304.1-3"/>
    <property type="match status" value="1"/>
</dbReference>
<keyword evidence="9 12" id="KW-0328">Glycosyltransferase</keyword>
<dbReference type="SUPFAM" id="SSF53271">
    <property type="entry name" value="PRTase-like"/>
    <property type="match status" value="1"/>
</dbReference>
<protein>
    <recommendedName>
        <fullName evidence="7 12">Adenine phosphoribosyltransferase</fullName>
        <shortName evidence="12">APRT</shortName>
        <ecNumber evidence="7 12">2.4.2.7</ecNumber>
    </recommendedName>
</protein>
<dbReference type="Pfam" id="PF00156">
    <property type="entry name" value="Pribosyltran"/>
    <property type="match status" value="1"/>
</dbReference>
<dbReference type="PANTHER" id="PTHR32315">
    <property type="entry name" value="ADENINE PHOSPHORIBOSYLTRANSFERASE"/>
    <property type="match status" value="1"/>
</dbReference>
<dbReference type="FunFam" id="3.40.50.2020:FF:000004">
    <property type="entry name" value="Adenine phosphoribosyltransferase"/>
    <property type="match status" value="1"/>
</dbReference>
<evidence type="ECO:0000256" key="2">
    <source>
        <dbReference type="ARBA" id="ARBA00003968"/>
    </source>
</evidence>
<dbReference type="GO" id="GO:0002055">
    <property type="term" value="F:adenine binding"/>
    <property type="evidence" value="ECO:0007669"/>
    <property type="project" value="TreeGrafter"/>
</dbReference>
<comment type="function">
    <text evidence="2 12">Catalyzes a salvage reaction resulting in the formation of AMP, that is energically less costly than de novo synthesis.</text>
</comment>
<evidence type="ECO:0000256" key="7">
    <source>
        <dbReference type="ARBA" id="ARBA00011893"/>
    </source>
</evidence>
<reference evidence="14" key="3">
    <citation type="submission" date="2020-02" db="EMBL/GenBank/DDBJ databases">
        <authorList>
            <person name="Sarangi A.N."/>
            <person name="Ghosh S."/>
            <person name="Mukherjee M."/>
            <person name="Tripathy S."/>
        </authorList>
    </citation>
    <scope>NUCLEOTIDE SEQUENCE</scope>
    <source>
        <strain evidence="14">BDU141951</strain>
    </source>
</reference>
<organism evidence="14">
    <name type="scientific">Lyngbya confervoides BDU141951</name>
    <dbReference type="NCBI Taxonomy" id="1574623"/>
    <lineage>
        <taxon>Bacteria</taxon>
        <taxon>Bacillati</taxon>
        <taxon>Cyanobacteriota</taxon>
        <taxon>Cyanophyceae</taxon>
        <taxon>Oscillatoriophycideae</taxon>
        <taxon>Oscillatoriales</taxon>
        <taxon>Microcoleaceae</taxon>
        <taxon>Lyngbya</taxon>
    </lineage>
</organism>
<keyword evidence="10 12" id="KW-0808">Transferase</keyword>
<comment type="caution">
    <text evidence="14">The sequence shown here is derived from an EMBL/GenBank/DDBJ whole genome shotgun (WGS) entry which is preliminary data.</text>
</comment>
<dbReference type="NCBIfam" id="TIGR01090">
    <property type="entry name" value="apt"/>
    <property type="match status" value="1"/>
</dbReference>
<dbReference type="UniPathway" id="UPA00588">
    <property type="reaction ID" value="UER00646"/>
</dbReference>
<dbReference type="Gene3D" id="3.40.50.2020">
    <property type="match status" value="1"/>
</dbReference>
<evidence type="ECO:0000256" key="6">
    <source>
        <dbReference type="ARBA" id="ARBA00011738"/>
    </source>
</evidence>
<accession>A0A0C1YP00</accession>
<sequence>MDLKSVIREIPDFPQPGITFKDITTLLSNPDALRHAIDLLEAACRELQPDYVVGIESRGFIFGMPLADRLNVGFAPVRKPGKLPGPTHRAEYELEYGSDCLELHQDAFAPGSRVMVVDDLIATGGTAIATAELITKTGCELAGFGFVVELSDLGGRKKLPQVPVISLVQY</sequence>
<dbReference type="PANTHER" id="PTHR32315:SF3">
    <property type="entry name" value="ADENINE PHOSPHORIBOSYLTRANSFERASE"/>
    <property type="match status" value="1"/>
</dbReference>
<evidence type="ECO:0000259" key="13">
    <source>
        <dbReference type="Pfam" id="PF00156"/>
    </source>
</evidence>
<evidence type="ECO:0000256" key="10">
    <source>
        <dbReference type="ARBA" id="ARBA00022679"/>
    </source>
</evidence>
<feature type="domain" description="Phosphoribosyltransferase" evidence="13">
    <location>
        <begin position="24"/>
        <end position="148"/>
    </location>
</feature>
<gene>
    <name evidence="12" type="primary">apt</name>
    <name evidence="14" type="ORF">QQ91_001610</name>
</gene>
<comment type="similarity">
    <text evidence="5 12">Belongs to the purine/pyrimidine phosphoribosyltransferase family.</text>
</comment>
<dbReference type="InterPro" id="IPR000836">
    <property type="entry name" value="PRTase_dom"/>
</dbReference>
<evidence type="ECO:0000256" key="8">
    <source>
        <dbReference type="ARBA" id="ARBA00022490"/>
    </source>
</evidence>
<dbReference type="AlphaFoldDB" id="A0A0C1YP00"/>
<reference evidence="14" key="2">
    <citation type="journal article" date="2015" name="Genome Announc.">
        <title>Draft Genome Sequence of Filamentous Marine Cyanobacterium Lyngbya confervoides Strain BDU141951.</title>
        <authorList>
            <person name="Chandrababunaidu M.M."/>
            <person name="Sen D."/>
            <person name="Tripathy S."/>
        </authorList>
    </citation>
    <scope>NUCLEOTIDE SEQUENCE</scope>
    <source>
        <strain evidence="14">BDU141951</strain>
    </source>
</reference>
<dbReference type="GO" id="GO:0006166">
    <property type="term" value="P:purine ribonucleoside salvage"/>
    <property type="evidence" value="ECO:0007669"/>
    <property type="project" value="UniProtKB-UniRule"/>
</dbReference>
<evidence type="ECO:0000256" key="11">
    <source>
        <dbReference type="ARBA" id="ARBA00022726"/>
    </source>
</evidence>
<dbReference type="InterPro" id="IPR050054">
    <property type="entry name" value="UPRTase/APRTase"/>
</dbReference>
<reference evidence="14" key="1">
    <citation type="submission" date="2014-11" db="EMBL/GenBank/DDBJ databases">
        <authorList>
            <person name="Malar M.C."/>
            <person name="Sen D."/>
            <person name="Tripathy S."/>
        </authorList>
    </citation>
    <scope>NUCLEOTIDE SEQUENCE</scope>
    <source>
        <strain evidence="14">BDU141951</strain>
    </source>
</reference>
<evidence type="ECO:0000313" key="14">
    <source>
        <dbReference type="EMBL" id="NEV65808.1"/>
    </source>
</evidence>
<comment type="pathway">
    <text evidence="4 12">Purine metabolism; AMP biosynthesis via salvage pathway; AMP from adenine: step 1/1.</text>
</comment>
<dbReference type="GO" id="GO:0044209">
    <property type="term" value="P:AMP salvage"/>
    <property type="evidence" value="ECO:0007669"/>
    <property type="project" value="UniProtKB-UniRule"/>
</dbReference>
<dbReference type="CDD" id="cd06223">
    <property type="entry name" value="PRTases_typeI"/>
    <property type="match status" value="1"/>
</dbReference>
<dbReference type="EC" id="2.4.2.7" evidence="7 12"/>
<evidence type="ECO:0000256" key="9">
    <source>
        <dbReference type="ARBA" id="ARBA00022676"/>
    </source>
</evidence>
<dbReference type="InterPro" id="IPR029057">
    <property type="entry name" value="PRTase-like"/>
</dbReference>